<dbReference type="EMBL" id="VSSQ01120679">
    <property type="protein sequence ID" value="MPN53508.1"/>
    <property type="molecule type" value="Genomic_DNA"/>
</dbReference>
<dbReference type="AlphaFoldDB" id="A0A645IQ69"/>
<feature type="region of interest" description="Disordered" evidence="1">
    <location>
        <begin position="117"/>
        <end position="140"/>
    </location>
</feature>
<evidence type="ECO:0000313" key="2">
    <source>
        <dbReference type="EMBL" id="MPN53508.1"/>
    </source>
</evidence>
<protein>
    <submittedName>
        <fullName evidence="2">Uncharacterized protein</fullName>
    </submittedName>
</protein>
<feature type="compositionally biased region" description="Low complexity" evidence="1">
    <location>
        <begin position="123"/>
        <end position="133"/>
    </location>
</feature>
<proteinExistence type="predicted"/>
<evidence type="ECO:0000256" key="1">
    <source>
        <dbReference type="SAM" id="MobiDB-lite"/>
    </source>
</evidence>
<accession>A0A645IQ69</accession>
<name>A0A645IQ69_9ZZZZ</name>
<feature type="compositionally biased region" description="Gly residues" evidence="1">
    <location>
        <begin position="21"/>
        <end position="34"/>
    </location>
</feature>
<organism evidence="2">
    <name type="scientific">bioreactor metagenome</name>
    <dbReference type="NCBI Taxonomy" id="1076179"/>
    <lineage>
        <taxon>unclassified sequences</taxon>
        <taxon>metagenomes</taxon>
        <taxon>ecological metagenomes</taxon>
    </lineage>
</organism>
<reference evidence="2" key="1">
    <citation type="submission" date="2019-08" db="EMBL/GenBank/DDBJ databases">
        <authorList>
            <person name="Kucharzyk K."/>
            <person name="Murdoch R.W."/>
            <person name="Higgins S."/>
            <person name="Loffler F."/>
        </authorList>
    </citation>
    <scope>NUCLEOTIDE SEQUENCE</scope>
</reference>
<sequence>MSAARPDLCRLVARPCAPGSDGSGNPGYGQGSQGAGSLHGRNPVDDDQRFLRHQRHGTRHRFAVAPFAGRVFRARSRQDAQFRQVAVLRACHSLPRFLARLRVRSQGFVVLPCRPPSQDAGDHAAQGAGHVVGRNPRRIL</sequence>
<gene>
    <name evidence="2" type="ORF">SDC9_201172</name>
</gene>
<feature type="region of interest" description="Disordered" evidence="1">
    <location>
        <begin position="20"/>
        <end position="47"/>
    </location>
</feature>
<comment type="caution">
    <text evidence="2">The sequence shown here is derived from an EMBL/GenBank/DDBJ whole genome shotgun (WGS) entry which is preliminary data.</text>
</comment>